<comment type="caution">
    <text evidence="11">The sequence shown here is derived from an EMBL/GenBank/DDBJ whole genome shotgun (WGS) entry which is preliminary data.</text>
</comment>
<gene>
    <name evidence="11" type="ORF">A1359_12865</name>
</gene>
<dbReference type="PANTHER" id="PTHR33571">
    <property type="entry name" value="SSL8005 PROTEIN"/>
    <property type="match status" value="1"/>
</dbReference>
<evidence type="ECO:0000256" key="4">
    <source>
        <dbReference type="ARBA" id="ARBA00022695"/>
    </source>
</evidence>
<evidence type="ECO:0000256" key="7">
    <source>
        <dbReference type="ARBA" id="ARBA00022840"/>
    </source>
</evidence>
<feature type="domain" description="Polymerase nucleotidyl transferase" evidence="10">
    <location>
        <begin position="13"/>
        <end position="99"/>
    </location>
</feature>
<name>A0A177N5K9_9GAMM</name>
<keyword evidence="12" id="KW-1185">Reference proteome</keyword>
<evidence type="ECO:0000256" key="5">
    <source>
        <dbReference type="ARBA" id="ARBA00022723"/>
    </source>
</evidence>
<dbReference type="SUPFAM" id="SSF81301">
    <property type="entry name" value="Nucleotidyltransferase"/>
    <property type="match status" value="1"/>
</dbReference>
<accession>A0A177N5K9</accession>
<keyword evidence="3" id="KW-0808">Transferase</keyword>
<dbReference type="AlphaFoldDB" id="A0A177N5K9"/>
<dbReference type="Pfam" id="PF01909">
    <property type="entry name" value="NTP_transf_2"/>
    <property type="match status" value="1"/>
</dbReference>
<sequence length="103" mass="11714">MHPIILQNQSAIADLCRRYHVKRLEVFGSAARGEDFDLEHSDADFLVKFAESHQSPSLNDFFALRQELEQLIGRNVDLAEATALRNPYLLASIQQNREVVYAA</sequence>
<evidence type="ECO:0000313" key="11">
    <source>
        <dbReference type="EMBL" id="OAI13121.1"/>
    </source>
</evidence>
<dbReference type="GO" id="GO:0046872">
    <property type="term" value="F:metal ion binding"/>
    <property type="evidence" value="ECO:0007669"/>
    <property type="project" value="UniProtKB-KW"/>
</dbReference>
<keyword evidence="2" id="KW-1277">Toxin-antitoxin system</keyword>
<evidence type="ECO:0000256" key="8">
    <source>
        <dbReference type="ARBA" id="ARBA00022842"/>
    </source>
</evidence>
<dbReference type="GO" id="GO:0016779">
    <property type="term" value="F:nucleotidyltransferase activity"/>
    <property type="evidence" value="ECO:0007669"/>
    <property type="project" value="UniProtKB-KW"/>
</dbReference>
<organism evidence="11 12">
    <name type="scientific">Methylomonas lenta</name>
    <dbReference type="NCBI Taxonomy" id="980561"/>
    <lineage>
        <taxon>Bacteria</taxon>
        <taxon>Pseudomonadati</taxon>
        <taxon>Pseudomonadota</taxon>
        <taxon>Gammaproteobacteria</taxon>
        <taxon>Methylococcales</taxon>
        <taxon>Methylococcaceae</taxon>
        <taxon>Methylomonas</taxon>
    </lineage>
</organism>
<proteinExistence type="inferred from homology"/>
<dbReference type="GO" id="GO:0005524">
    <property type="term" value="F:ATP binding"/>
    <property type="evidence" value="ECO:0007669"/>
    <property type="project" value="UniProtKB-KW"/>
</dbReference>
<dbReference type="InterPro" id="IPR052038">
    <property type="entry name" value="Type-VII_TA_antitoxin"/>
</dbReference>
<keyword evidence="5" id="KW-0479">Metal-binding</keyword>
<evidence type="ECO:0000256" key="2">
    <source>
        <dbReference type="ARBA" id="ARBA00022649"/>
    </source>
</evidence>
<dbReference type="Proteomes" id="UP000078476">
    <property type="component" value="Unassembled WGS sequence"/>
</dbReference>
<dbReference type="RefSeq" id="WP_066984643.1">
    <property type="nucleotide sequence ID" value="NZ_LUUI01000123.1"/>
</dbReference>
<comment type="similarity">
    <text evidence="9">Belongs to the MntA antitoxin family.</text>
</comment>
<evidence type="ECO:0000256" key="9">
    <source>
        <dbReference type="ARBA" id="ARBA00038276"/>
    </source>
</evidence>
<evidence type="ECO:0000259" key="10">
    <source>
        <dbReference type="Pfam" id="PF01909"/>
    </source>
</evidence>
<evidence type="ECO:0000256" key="1">
    <source>
        <dbReference type="ARBA" id="ARBA00001946"/>
    </source>
</evidence>
<keyword evidence="7" id="KW-0067">ATP-binding</keyword>
<dbReference type="CDD" id="cd05403">
    <property type="entry name" value="NT_KNTase_like"/>
    <property type="match status" value="1"/>
</dbReference>
<reference evidence="11 12" key="1">
    <citation type="submission" date="2016-03" db="EMBL/GenBank/DDBJ databases">
        <authorList>
            <person name="Ploux O."/>
        </authorList>
    </citation>
    <scope>NUCLEOTIDE SEQUENCE [LARGE SCALE GENOMIC DNA]</scope>
    <source>
        <strain evidence="11 12">R-45370</strain>
    </source>
</reference>
<comment type="cofactor">
    <cofactor evidence="1">
        <name>Mg(2+)</name>
        <dbReference type="ChEBI" id="CHEBI:18420"/>
    </cofactor>
</comment>
<dbReference type="Gene3D" id="3.30.460.10">
    <property type="entry name" value="Beta Polymerase, domain 2"/>
    <property type="match status" value="1"/>
</dbReference>
<evidence type="ECO:0000256" key="6">
    <source>
        <dbReference type="ARBA" id="ARBA00022741"/>
    </source>
</evidence>
<protein>
    <submittedName>
        <fullName evidence="11">DNA polymerase III subunit beta</fullName>
    </submittedName>
</protein>
<keyword evidence="8" id="KW-0460">Magnesium</keyword>
<dbReference type="OrthoDB" id="9809323at2"/>
<dbReference type="STRING" id="980561.A1359_12865"/>
<evidence type="ECO:0000313" key="12">
    <source>
        <dbReference type="Proteomes" id="UP000078476"/>
    </source>
</evidence>
<evidence type="ECO:0000256" key="3">
    <source>
        <dbReference type="ARBA" id="ARBA00022679"/>
    </source>
</evidence>
<dbReference type="InterPro" id="IPR002934">
    <property type="entry name" value="Polymerase_NTP_transf_dom"/>
</dbReference>
<dbReference type="EMBL" id="LUUI01000123">
    <property type="protein sequence ID" value="OAI13121.1"/>
    <property type="molecule type" value="Genomic_DNA"/>
</dbReference>
<keyword evidence="6" id="KW-0547">Nucleotide-binding</keyword>
<dbReference type="PANTHER" id="PTHR33571:SF12">
    <property type="entry name" value="BSL3053 PROTEIN"/>
    <property type="match status" value="1"/>
</dbReference>
<dbReference type="InterPro" id="IPR043519">
    <property type="entry name" value="NT_sf"/>
</dbReference>
<keyword evidence="4" id="KW-0548">Nucleotidyltransferase</keyword>